<dbReference type="InterPro" id="IPR044143">
    <property type="entry name" value="GlgB_N_E_set_prok"/>
</dbReference>
<dbReference type="Proteomes" id="UP001296706">
    <property type="component" value="Unassembled WGS sequence"/>
</dbReference>
<evidence type="ECO:0000259" key="11">
    <source>
        <dbReference type="SMART" id="SM00642"/>
    </source>
</evidence>
<evidence type="ECO:0000256" key="7">
    <source>
        <dbReference type="ARBA" id="ARBA00023056"/>
    </source>
</evidence>
<feature type="active site" description="Nucleophile" evidence="9">
    <location>
        <position position="407"/>
    </location>
</feature>
<feature type="active site" description="Proton donor" evidence="9">
    <location>
        <position position="460"/>
    </location>
</feature>
<organism evidence="12 13">
    <name type="scientific">Pseudonocardia xinjiangensis</name>
    <dbReference type="NCBI Taxonomy" id="75289"/>
    <lineage>
        <taxon>Bacteria</taxon>
        <taxon>Bacillati</taxon>
        <taxon>Actinomycetota</taxon>
        <taxon>Actinomycetes</taxon>
        <taxon>Pseudonocardiales</taxon>
        <taxon>Pseudonocardiaceae</taxon>
        <taxon>Pseudonocardia</taxon>
    </lineage>
</organism>
<dbReference type="GO" id="GO:0003844">
    <property type="term" value="F:1,4-alpha-glucan branching enzyme activity"/>
    <property type="evidence" value="ECO:0007669"/>
    <property type="project" value="UniProtKB-EC"/>
</dbReference>
<dbReference type="EMBL" id="JAAXKY010000007">
    <property type="protein sequence ID" value="NMH76298.1"/>
    <property type="molecule type" value="Genomic_DNA"/>
</dbReference>
<evidence type="ECO:0000256" key="9">
    <source>
        <dbReference type="HAMAP-Rule" id="MF_00685"/>
    </source>
</evidence>
<dbReference type="Gene3D" id="2.60.40.10">
    <property type="entry name" value="Immunoglobulins"/>
    <property type="match status" value="2"/>
</dbReference>
<evidence type="ECO:0000256" key="1">
    <source>
        <dbReference type="ARBA" id="ARBA00000826"/>
    </source>
</evidence>
<evidence type="ECO:0000256" key="6">
    <source>
        <dbReference type="ARBA" id="ARBA00022679"/>
    </source>
</evidence>
<reference evidence="12 13" key="1">
    <citation type="submission" date="2020-04" db="EMBL/GenBank/DDBJ databases">
        <authorList>
            <person name="Klaysubun C."/>
            <person name="Duangmal K."/>
            <person name="Lipun K."/>
        </authorList>
    </citation>
    <scope>NUCLEOTIDE SEQUENCE [LARGE SCALE GENOMIC DNA]</scope>
    <source>
        <strain evidence="12 13">JCM 11839</strain>
    </source>
</reference>
<comment type="caution">
    <text evidence="12">The sequence shown here is derived from an EMBL/GenBank/DDBJ whole genome shotgun (WGS) entry which is preliminary data.</text>
</comment>
<evidence type="ECO:0000313" key="13">
    <source>
        <dbReference type="Proteomes" id="UP001296706"/>
    </source>
</evidence>
<dbReference type="InterPro" id="IPR054169">
    <property type="entry name" value="GlgB_N"/>
</dbReference>
<dbReference type="NCBIfam" id="NF008967">
    <property type="entry name" value="PRK12313.1"/>
    <property type="match status" value="1"/>
</dbReference>
<dbReference type="InterPro" id="IPR006047">
    <property type="entry name" value="GH13_cat_dom"/>
</dbReference>
<dbReference type="PIRSF" id="PIRSF000463">
    <property type="entry name" value="GlgB"/>
    <property type="match status" value="1"/>
</dbReference>
<dbReference type="Pfam" id="PF22019">
    <property type="entry name" value="GlgB_N"/>
    <property type="match status" value="1"/>
</dbReference>
<dbReference type="Pfam" id="PF02806">
    <property type="entry name" value="Alpha-amylase_C"/>
    <property type="match status" value="1"/>
</dbReference>
<comment type="subunit">
    <text evidence="9">Monomer.</text>
</comment>
<feature type="compositionally biased region" description="Polar residues" evidence="10">
    <location>
        <begin position="858"/>
        <end position="868"/>
    </location>
</feature>
<dbReference type="NCBIfam" id="NF003811">
    <property type="entry name" value="PRK05402.1"/>
    <property type="match status" value="1"/>
</dbReference>
<evidence type="ECO:0000256" key="10">
    <source>
        <dbReference type="SAM" id="MobiDB-lite"/>
    </source>
</evidence>
<feature type="domain" description="Glycosyl hydrolase family 13 catalytic" evidence="11">
    <location>
        <begin position="255"/>
        <end position="606"/>
    </location>
</feature>
<keyword evidence="8 9" id="KW-0119">Carbohydrate metabolism</keyword>
<dbReference type="SUPFAM" id="SSF81296">
    <property type="entry name" value="E set domains"/>
    <property type="match status" value="1"/>
</dbReference>
<dbReference type="Gene3D" id="2.60.40.1180">
    <property type="entry name" value="Golgi alpha-mannosidase II"/>
    <property type="match status" value="1"/>
</dbReference>
<feature type="compositionally biased region" description="Polar residues" evidence="10">
    <location>
        <begin position="842"/>
        <end position="851"/>
    </location>
</feature>
<dbReference type="InterPro" id="IPR017853">
    <property type="entry name" value="GH"/>
</dbReference>
<accession>A0ABX1RAR5</accession>
<feature type="region of interest" description="Disordered" evidence="10">
    <location>
        <begin position="812"/>
        <end position="868"/>
    </location>
</feature>
<comment type="function">
    <text evidence="9">Catalyzes the formation of the alpha-1,6-glucosidic linkages in glycogen by scission of a 1,4-alpha-linked oligosaccharide from growing alpha-1,4-glucan chains and the subsequent attachment of the oligosaccharide to the alpha-1,6 position.</text>
</comment>
<dbReference type="PANTHER" id="PTHR43651:SF3">
    <property type="entry name" value="1,4-ALPHA-GLUCAN-BRANCHING ENZYME"/>
    <property type="match status" value="1"/>
</dbReference>
<dbReference type="CDD" id="cd02855">
    <property type="entry name" value="E_set_GBE_prok_N"/>
    <property type="match status" value="1"/>
</dbReference>
<dbReference type="EC" id="2.4.1.18" evidence="9"/>
<dbReference type="NCBIfam" id="TIGR01515">
    <property type="entry name" value="branching_enzym"/>
    <property type="match status" value="1"/>
</dbReference>
<evidence type="ECO:0000256" key="8">
    <source>
        <dbReference type="ARBA" id="ARBA00023277"/>
    </source>
</evidence>
<dbReference type="Pfam" id="PF00128">
    <property type="entry name" value="Alpha-amylase"/>
    <property type="match status" value="1"/>
</dbReference>
<dbReference type="SUPFAM" id="SSF51445">
    <property type="entry name" value="(Trans)glycosidases"/>
    <property type="match status" value="1"/>
</dbReference>
<name>A0ABX1RAR5_9PSEU</name>
<dbReference type="InterPro" id="IPR013780">
    <property type="entry name" value="Glyco_hydro_b"/>
</dbReference>
<dbReference type="InterPro" id="IPR006407">
    <property type="entry name" value="GlgB"/>
</dbReference>
<evidence type="ECO:0000256" key="2">
    <source>
        <dbReference type="ARBA" id="ARBA00004964"/>
    </source>
</evidence>
<dbReference type="InterPro" id="IPR037439">
    <property type="entry name" value="Branching_enzy"/>
</dbReference>
<dbReference type="SUPFAM" id="SSF51011">
    <property type="entry name" value="Glycosyl hydrolase domain"/>
    <property type="match status" value="1"/>
</dbReference>
<comment type="catalytic activity">
    <reaction evidence="1 9">
        <text>Transfers a segment of a (1-&gt;4)-alpha-D-glucan chain to a primary hydroxy group in a similar glucan chain.</text>
        <dbReference type="EC" id="2.4.1.18"/>
    </reaction>
</comment>
<dbReference type="InterPro" id="IPR014756">
    <property type="entry name" value="Ig_E-set"/>
</dbReference>
<keyword evidence="7 9" id="KW-0320">Glycogen biosynthesis</keyword>
<dbReference type="SMART" id="SM00642">
    <property type="entry name" value="Aamy"/>
    <property type="match status" value="1"/>
</dbReference>
<sequence>MDPATEPFPPDPQTIDRLLGGAHHDPHSVLGAHPHPDGTVVRVLRPHADEVHVVREGGEGHPLVKVHEAGLFSGVVPGPPADYRLAVRYGERVDIVDDPYRWLPTLGEIDLHLIGEGRHERLWDVLGAHVRHYETPAGPVTGTSFAVWAPTAQGVRVTGDFDGWTGWAHPMRVLGSSGVWELFVPGITPGVRYKFRILGKDGRWRDKADPMAFRTEIPPATASVVDVSEYEWGDEEWMAARGLRQAHVEPMSVYEVHLGSWRQGLTYREMAQELVEYLGETGFTHVELLPVAEHPFGGSWGYQVTSYYAPTARFGTPDDFRYFVDHLHRHGYGVIVDWVPAHFPRDEWALAKFDGTPLYEHADPRRGEQPDWGTLVFDFGRTEVRNFLVANALYWLEEFHIDGLRVDAVASMLYLDYSRPEGQWLPNVHGGRENLDAVAFLQEMNATVYRNHPGVITIAEESTAWPGVTRPTHLGGLGFGFKWNMGWMHDTLDYVGRDPIYRGYHHNQMTFSLMYAFSENFVLPLSHDEVVHGKGSLWTRMPGDEWNKAAGLRAMLAYMWAHPGKQLLFQGGEFGQEREWSEQRSLDWHLLEDPLHQGIKTLVGDLNRTYRATPALWTKDATPEGFSWIDANDASGNVLSFLRHGVDADGKPTVLACVANFSGTPKPDYRVGLPFAGRWREVLNTDAQIYGGSGVGNLGAVEAESAMWHGRPASAVLQLPPSGVLWLVPEPFEGAVRRRGIAAAEASALEATAPAASAAAAAVTATVDPADATATGEDDVVDQAPAAPVTDELPEVAPPVPDISVEDVAAADPRVAQEPEDGTEGVETGVVTVESSDLAVPSATSEPSGATASAEGGRNNTARNNTAQ</sequence>
<evidence type="ECO:0000256" key="5">
    <source>
        <dbReference type="ARBA" id="ARBA00022676"/>
    </source>
</evidence>
<comment type="similarity">
    <text evidence="3 9">Belongs to the glycosyl hydrolase 13 family. GlgB subfamily.</text>
</comment>
<gene>
    <name evidence="9 12" type="primary">glgB</name>
    <name evidence="12" type="ORF">HF577_04140</name>
</gene>
<keyword evidence="6 9" id="KW-0808">Transferase</keyword>
<dbReference type="Gene3D" id="3.20.20.80">
    <property type="entry name" value="Glycosidases"/>
    <property type="match status" value="1"/>
</dbReference>
<dbReference type="HAMAP" id="MF_00685">
    <property type="entry name" value="GlgB"/>
    <property type="match status" value="1"/>
</dbReference>
<dbReference type="Pfam" id="PF02922">
    <property type="entry name" value="CBM_48"/>
    <property type="match status" value="1"/>
</dbReference>
<feature type="compositionally biased region" description="Low complexity" evidence="10">
    <location>
        <begin position="825"/>
        <end position="834"/>
    </location>
</feature>
<dbReference type="CDD" id="cd11322">
    <property type="entry name" value="AmyAc_Glg_BE"/>
    <property type="match status" value="1"/>
</dbReference>
<dbReference type="PANTHER" id="PTHR43651">
    <property type="entry name" value="1,4-ALPHA-GLUCAN-BRANCHING ENZYME"/>
    <property type="match status" value="1"/>
</dbReference>
<dbReference type="InterPro" id="IPR006048">
    <property type="entry name" value="A-amylase/branching_C"/>
</dbReference>
<evidence type="ECO:0000256" key="3">
    <source>
        <dbReference type="ARBA" id="ARBA00009000"/>
    </source>
</evidence>
<keyword evidence="5 9" id="KW-0328">Glycosyltransferase</keyword>
<protein>
    <recommendedName>
        <fullName evidence="9">1,4-alpha-glucan branching enzyme GlgB</fullName>
        <ecNumber evidence="9">2.4.1.18</ecNumber>
    </recommendedName>
    <alternativeName>
        <fullName evidence="9">1,4-alpha-D-glucan:1,4-alpha-D-glucan 6-glucosyl-transferase</fullName>
    </alternativeName>
    <alternativeName>
        <fullName evidence="9">Alpha-(1-&gt;4)-glucan branching enzyme</fullName>
    </alternativeName>
    <alternativeName>
        <fullName evidence="9">Glycogen branching enzyme</fullName>
        <shortName evidence="9">BE</shortName>
    </alternativeName>
</protein>
<dbReference type="InterPro" id="IPR004193">
    <property type="entry name" value="Glyco_hydro_13_N"/>
</dbReference>
<keyword evidence="13" id="KW-1185">Reference proteome</keyword>
<proteinExistence type="inferred from homology"/>
<dbReference type="InterPro" id="IPR013783">
    <property type="entry name" value="Ig-like_fold"/>
</dbReference>
<comment type="pathway">
    <text evidence="2 9">Glycan biosynthesis; glycogen biosynthesis.</text>
</comment>
<evidence type="ECO:0000256" key="4">
    <source>
        <dbReference type="ARBA" id="ARBA00022600"/>
    </source>
</evidence>
<keyword evidence="4 9" id="KW-0321">Glycogen metabolism</keyword>
<evidence type="ECO:0000313" key="12">
    <source>
        <dbReference type="EMBL" id="NMH76298.1"/>
    </source>
</evidence>